<dbReference type="EMBL" id="MOXJ01000008">
    <property type="protein sequence ID" value="PDO10855.1"/>
    <property type="molecule type" value="Genomic_DNA"/>
</dbReference>
<dbReference type="Proteomes" id="UP000243688">
    <property type="component" value="Unassembled WGS sequence"/>
</dbReference>
<protein>
    <submittedName>
        <fullName evidence="1">Uncharacterized protein</fullName>
    </submittedName>
</protein>
<dbReference type="PROSITE" id="PS51257">
    <property type="entry name" value="PROKAR_LIPOPROTEIN"/>
    <property type="match status" value="1"/>
</dbReference>
<proteinExistence type="predicted"/>
<comment type="caution">
    <text evidence="1">The sequence shown here is derived from an EMBL/GenBank/DDBJ whole genome shotgun (WGS) entry which is preliminary data.</text>
</comment>
<accession>A0A2A6E1I8</accession>
<organism evidence="1 2">
    <name type="scientific">Candidatus Reconcilbacillus cellulovorans</name>
    <dbReference type="NCBI Taxonomy" id="1906605"/>
    <lineage>
        <taxon>Bacteria</taxon>
        <taxon>Bacillati</taxon>
        <taxon>Bacillota</taxon>
        <taxon>Bacilli</taxon>
        <taxon>Bacillales</taxon>
        <taxon>Paenibacillaceae</taxon>
        <taxon>Candidatus Reconcilbacillus</taxon>
    </lineage>
</organism>
<reference evidence="1 2" key="1">
    <citation type="submission" date="2016-12" db="EMBL/GenBank/DDBJ databases">
        <title>Candidatus Reconcilibacillus cellulovorans genome.</title>
        <authorList>
            <person name="Kolinko S."/>
            <person name="Wu Y.-W."/>
            <person name="Tachea F."/>
            <person name="Denzel E."/>
            <person name="Hiras J."/>
            <person name="Baecker N."/>
            <person name="Chan L.J."/>
            <person name="Eichorst S.A."/>
            <person name="Frey D."/>
            <person name="Adams P.D."/>
            <person name="Pray T."/>
            <person name="Tanjore D."/>
            <person name="Petzold C.J."/>
            <person name="Gladden J.M."/>
            <person name="Simmons B.A."/>
            <person name="Singer S.W."/>
        </authorList>
    </citation>
    <scope>NUCLEOTIDE SEQUENCE [LARGE SCALE GENOMIC DNA]</scope>
    <source>
        <strain evidence="1">JTherm</strain>
    </source>
</reference>
<dbReference type="AlphaFoldDB" id="A0A2A6E1I8"/>
<evidence type="ECO:0000313" key="2">
    <source>
        <dbReference type="Proteomes" id="UP000243688"/>
    </source>
</evidence>
<sequence>MLVSVVRVAVAVLLQVWLTAACYVRTFGRTPKRPGTLLISNHAHDLDGIAVPSRLVLEAPLFGRHRFVASRRLFEPGFLTTRFPSLTPWISRLDMSSFFRAMGALPLENEPLYRPIASYAHEIRLHFGNRTVGEVFSENVAEALSVSSDTAIDEIWSPPKIRKAQTPIGPTALREPFRSELRRALRRDVEAQLAAIVQELKSGCIVYLTPEGRLTRDGRLCRFREAFERLVREASACHLAAIAYDPFARRRLSVYVRFVPLPPDADPAVALRCARPVTVGQLLADWLADRPSSPFTGEEAARAVLERLSALPKSAFIVPELCRNPNRVVLRALAAMTARGFLVRRSGMFARSEIRTDRRFPHVTDIWAYQRNAFRETLDALTALSATP</sequence>
<evidence type="ECO:0000313" key="1">
    <source>
        <dbReference type="EMBL" id="PDO10855.1"/>
    </source>
</evidence>
<gene>
    <name evidence="1" type="ORF">BLM47_04940</name>
</gene>
<name>A0A2A6E1I8_9BACL</name>